<keyword evidence="14" id="KW-1185">Reference proteome</keyword>
<proteinExistence type="inferred from homology"/>
<evidence type="ECO:0000256" key="5">
    <source>
        <dbReference type="ARBA" id="ARBA00023002"/>
    </source>
</evidence>
<feature type="binding site" evidence="9">
    <location>
        <position position="37"/>
    </location>
    <ligand>
        <name>NADPH</name>
        <dbReference type="ChEBI" id="CHEBI:57783"/>
    </ligand>
</feature>
<dbReference type="InterPro" id="IPR003821">
    <property type="entry name" value="DXP_reductoisomerase"/>
</dbReference>
<feature type="binding site" evidence="9">
    <location>
        <position position="103"/>
    </location>
    <ligand>
        <name>1-deoxy-D-xylulose 5-phosphate</name>
        <dbReference type="ChEBI" id="CHEBI:57792"/>
    </ligand>
</feature>
<sequence>MKGIVILGSTGSIGVNTLDVLAAFPDQFRVIGLTGHRNRELLQQQVERWQPAWHGTGDQLEGLVDRLQRPEVDLVVNAIVGSAGLRSTLAALEAGKTVALANKESLVVAGDLAVRTLQKSGAKLLPIDSEHSAIFQAIQGNRTRDIERVVLTASGGPFRGRHRNELSSVSVEDALNHPTWRMGRKITIDSATLMNKALEMIEAKWLFDLKAEQIDMILHPESIVHSFVEYRDGSVMAQLSPPDMRLPIQYALFHPERPAGPAKRLNWQTLKCLNFSQPDFEAFPAPKLARRVLEEGGTTGAVLNAANEAAVERFLNGTLRFLDIASACQKVLEAHNFLSTPNLEELLAADRWARQEVEQWS</sequence>
<dbReference type="FunFam" id="3.40.50.720:FF:000045">
    <property type="entry name" value="1-deoxy-D-xylulose 5-phosphate reductoisomerase"/>
    <property type="match status" value="1"/>
</dbReference>
<evidence type="ECO:0000256" key="7">
    <source>
        <dbReference type="ARBA" id="ARBA00023229"/>
    </source>
</evidence>
<dbReference type="PANTHER" id="PTHR30525">
    <property type="entry name" value="1-DEOXY-D-XYLULOSE 5-PHOSPHATE REDUCTOISOMERASE"/>
    <property type="match status" value="1"/>
</dbReference>
<feature type="binding site" evidence="9">
    <location>
        <position position="199"/>
    </location>
    <ligand>
        <name>Mn(2+)</name>
        <dbReference type="ChEBI" id="CHEBI:29035"/>
    </ligand>
</feature>
<dbReference type="AlphaFoldDB" id="A0A8E6B7R1"/>
<evidence type="ECO:0000259" key="11">
    <source>
        <dbReference type="Pfam" id="PF08436"/>
    </source>
</evidence>
<name>A0A8E6B7R1_9BACT</name>
<feature type="binding site" evidence="9">
    <location>
        <position position="177"/>
    </location>
    <ligand>
        <name>1-deoxy-D-xylulose 5-phosphate</name>
        <dbReference type="ChEBI" id="CHEBI:57792"/>
    </ligand>
</feature>
<dbReference type="GO" id="GO:0051484">
    <property type="term" value="P:isopentenyl diphosphate biosynthetic process, methylerythritol 4-phosphate pathway involved in terpenoid biosynthetic process"/>
    <property type="evidence" value="ECO:0007669"/>
    <property type="project" value="UniProtKB-ARBA"/>
</dbReference>
<feature type="domain" description="1-deoxy-D-xylulose 5-phosphate reductoisomerase N-terminal" evidence="10">
    <location>
        <begin position="4"/>
        <end position="53"/>
    </location>
</feature>
<keyword evidence="4 9" id="KW-0521">NADP</keyword>
<comment type="pathway">
    <text evidence="1 9">Isoprenoid biosynthesis; isopentenyl diphosphate biosynthesis via DXP pathway; isopentenyl diphosphate from 1-deoxy-D-xylulose 5-phosphate: step 1/6.</text>
</comment>
<dbReference type="InterPro" id="IPR013512">
    <property type="entry name" value="DXP_reductoisomerase_N"/>
</dbReference>
<reference evidence="13" key="1">
    <citation type="submission" date="2021-05" db="EMBL/GenBank/DDBJ databases">
        <title>Complete genome sequence of the cellulolytic planctomycete Telmatocola sphagniphila SP2T and characterization of the first cellulase from planctomycetes.</title>
        <authorList>
            <person name="Rakitin A.L."/>
            <person name="Beletsky A.V."/>
            <person name="Naumoff D.G."/>
            <person name="Kulichevskaya I.S."/>
            <person name="Mardanov A.V."/>
            <person name="Ravin N.V."/>
            <person name="Dedysh S.N."/>
        </authorList>
    </citation>
    <scope>NUCLEOTIDE SEQUENCE</scope>
    <source>
        <strain evidence="13">SP2T</strain>
    </source>
</reference>
<dbReference type="SUPFAM" id="SSF69055">
    <property type="entry name" value="1-deoxy-D-xylulose-5-phosphate reductoisomerase, C-terminal domain"/>
    <property type="match status" value="1"/>
</dbReference>
<dbReference type="HAMAP" id="MF_00183">
    <property type="entry name" value="DXP_reductoisom"/>
    <property type="match status" value="1"/>
</dbReference>
<dbReference type="Pfam" id="PF13288">
    <property type="entry name" value="DXPR_C"/>
    <property type="match status" value="1"/>
</dbReference>
<keyword evidence="6 9" id="KW-0464">Manganese</keyword>
<keyword evidence="5 9" id="KW-0560">Oxidoreductase</keyword>
<evidence type="ECO:0000259" key="12">
    <source>
        <dbReference type="Pfam" id="PF13288"/>
    </source>
</evidence>
<comment type="function">
    <text evidence="9">Catalyzes the NADPH-dependent rearrangement and reduction of 1-deoxy-D-xylulose-5-phosphate (DXP) to 2-C-methyl-D-erythritol 4-phosphate (MEP).</text>
</comment>
<feature type="binding site" evidence="9">
    <location>
        <position position="195"/>
    </location>
    <ligand>
        <name>1-deoxy-D-xylulose 5-phosphate</name>
        <dbReference type="ChEBI" id="CHEBI:57792"/>
    </ligand>
</feature>
<dbReference type="GO" id="GO:0030604">
    <property type="term" value="F:1-deoxy-D-xylulose-5-phosphate reductoisomerase activity"/>
    <property type="evidence" value="ECO:0007669"/>
    <property type="project" value="UniProtKB-UniRule"/>
</dbReference>
<feature type="binding site" evidence="9">
    <location>
        <position position="10"/>
    </location>
    <ligand>
        <name>NADPH</name>
        <dbReference type="ChEBI" id="CHEBI:57783"/>
    </ligand>
</feature>
<keyword evidence="9" id="KW-0460">Magnesium</keyword>
<dbReference type="GO" id="GO:0030145">
    <property type="term" value="F:manganese ion binding"/>
    <property type="evidence" value="ECO:0007669"/>
    <property type="project" value="TreeGrafter"/>
</dbReference>
<evidence type="ECO:0000256" key="2">
    <source>
        <dbReference type="ARBA" id="ARBA00006825"/>
    </source>
</evidence>
<comment type="catalytic activity">
    <reaction evidence="8">
        <text>2-C-methyl-D-erythritol 4-phosphate + NADP(+) = 1-deoxy-D-xylulose 5-phosphate + NADPH + H(+)</text>
        <dbReference type="Rhea" id="RHEA:13717"/>
        <dbReference type="ChEBI" id="CHEBI:15378"/>
        <dbReference type="ChEBI" id="CHEBI:57783"/>
        <dbReference type="ChEBI" id="CHEBI:57792"/>
        <dbReference type="ChEBI" id="CHEBI:58262"/>
        <dbReference type="ChEBI" id="CHEBI:58349"/>
        <dbReference type="EC" id="1.1.1.267"/>
    </reaction>
    <physiologicalReaction direction="right-to-left" evidence="8">
        <dbReference type="Rhea" id="RHEA:13719"/>
    </physiologicalReaction>
</comment>
<dbReference type="InterPro" id="IPR013644">
    <property type="entry name" value="DXP_reductoisomerase_C"/>
</dbReference>
<dbReference type="KEGG" id="tsph:KIH39_02525"/>
<protein>
    <recommendedName>
        <fullName evidence="9">1-deoxy-D-xylulose 5-phosphate reductoisomerase</fullName>
        <shortName evidence="9">DXP reductoisomerase</shortName>
        <ecNumber evidence="9">1.1.1.267</ecNumber>
    </recommendedName>
    <alternativeName>
        <fullName evidence="9">1-deoxyxylulose-5-phosphate reductoisomerase</fullName>
    </alternativeName>
    <alternativeName>
        <fullName evidence="9">2-C-methyl-D-erythritol 4-phosphate synthase</fullName>
    </alternativeName>
</protein>
<evidence type="ECO:0000256" key="9">
    <source>
        <dbReference type="HAMAP-Rule" id="MF_00183"/>
    </source>
</evidence>
<gene>
    <name evidence="9 13" type="primary">dxr</name>
    <name evidence="13" type="ORF">KIH39_02525</name>
</gene>
<keyword evidence="7 9" id="KW-0414">Isoprene biosynthesis</keyword>
<dbReference type="SUPFAM" id="SSF55347">
    <property type="entry name" value="Glyceraldehyde-3-phosphate dehydrogenase-like, C-terminal domain"/>
    <property type="match status" value="1"/>
</dbReference>
<feature type="binding site" evidence="9">
    <location>
        <position position="11"/>
    </location>
    <ligand>
        <name>NADPH</name>
        <dbReference type="ChEBI" id="CHEBI:57783"/>
    </ligand>
</feature>
<dbReference type="Pfam" id="PF02670">
    <property type="entry name" value="DXP_reductoisom"/>
    <property type="match status" value="2"/>
</dbReference>
<evidence type="ECO:0000313" key="14">
    <source>
        <dbReference type="Proteomes" id="UP000676194"/>
    </source>
</evidence>
<feature type="binding site" evidence="9">
    <location>
        <position position="13"/>
    </location>
    <ligand>
        <name>NADPH</name>
        <dbReference type="ChEBI" id="CHEBI:57783"/>
    </ligand>
</feature>
<organism evidence="13 14">
    <name type="scientific">Telmatocola sphagniphila</name>
    <dbReference type="NCBI Taxonomy" id="1123043"/>
    <lineage>
        <taxon>Bacteria</taxon>
        <taxon>Pseudomonadati</taxon>
        <taxon>Planctomycetota</taxon>
        <taxon>Planctomycetia</taxon>
        <taxon>Gemmatales</taxon>
        <taxon>Gemmataceae</taxon>
    </lineage>
</organism>
<comment type="similarity">
    <text evidence="2 9">Belongs to the DXR family.</text>
</comment>
<feature type="domain" description="1-deoxy-D-xylulose 5-phosphate reductoisomerase C-terminal" evidence="11">
    <location>
        <begin position="124"/>
        <end position="207"/>
    </location>
</feature>
<feature type="binding site" evidence="9">
    <location>
        <position position="183"/>
    </location>
    <ligand>
        <name>NADPH</name>
        <dbReference type="ChEBI" id="CHEBI:57783"/>
    </ligand>
</feature>
<feature type="binding site" evidence="9">
    <location>
        <position position="129"/>
    </location>
    <ligand>
        <name>1-deoxy-D-xylulose 5-phosphate</name>
        <dbReference type="ChEBI" id="CHEBI:57792"/>
    </ligand>
</feature>
<dbReference type="UniPathway" id="UPA00056">
    <property type="reaction ID" value="UER00092"/>
</dbReference>
<dbReference type="NCBIfam" id="TIGR00243">
    <property type="entry name" value="Dxr"/>
    <property type="match status" value="1"/>
</dbReference>
<feature type="binding site" evidence="9">
    <location>
        <position position="128"/>
    </location>
    <ligand>
        <name>Mn(2+)</name>
        <dbReference type="ChEBI" id="CHEBI:29035"/>
    </ligand>
</feature>
<comment type="caution">
    <text evidence="9">Lacks conserved residue(s) required for the propagation of feature annotation.</text>
</comment>
<dbReference type="InterPro" id="IPR026877">
    <property type="entry name" value="DXPR_C"/>
</dbReference>
<dbReference type="EC" id="1.1.1.267" evidence="9"/>
<feature type="binding site" evidence="9">
    <location>
        <position position="199"/>
    </location>
    <ligand>
        <name>1-deoxy-D-xylulose 5-phosphate</name>
        <dbReference type="ChEBI" id="CHEBI:57792"/>
    </ligand>
</feature>
<dbReference type="RefSeq" id="WP_213497704.1">
    <property type="nucleotide sequence ID" value="NZ_CP074694.1"/>
</dbReference>
<feature type="binding site" evidence="9">
    <location>
        <position position="12"/>
    </location>
    <ligand>
        <name>NADPH</name>
        <dbReference type="ChEBI" id="CHEBI:57783"/>
    </ligand>
</feature>
<evidence type="ECO:0000256" key="6">
    <source>
        <dbReference type="ARBA" id="ARBA00023211"/>
    </source>
</evidence>
<dbReference type="PIRSF" id="PIRSF006205">
    <property type="entry name" value="Dxp_reductismrs"/>
    <property type="match status" value="1"/>
</dbReference>
<accession>A0A8E6B7R1</accession>
<feature type="binding site" evidence="9">
    <location>
        <position position="196"/>
    </location>
    <ligand>
        <name>1-deoxy-D-xylulose 5-phosphate</name>
        <dbReference type="ChEBI" id="CHEBI:57792"/>
    </ligand>
</feature>
<feature type="binding site" evidence="9">
    <location>
        <position position="104"/>
    </location>
    <ligand>
        <name>NADPH</name>
        <dbReference type="ChEBI" id="CHEBI:57783"/>
    </ligand>
</feature>
<evidence type="ECO:0000256" key="8">
    <source>
        <dbReference type="ARBA" id="ARBA00048543"/>
    </source>
</evidence>
<evidence type="ECO:0000256" key="3">
    <source>
        <dbReference type="ARBA" id="ARBA00022723"/>
    </source>
</evidence>
<dbReference type="InterPro" id="IPR036291">
    <property type="entry name" value="NAD(P)-bd_dom_sf"/>
</dbReference>
<feature type="binding site" evidence="9">
    <location>
        <position position="38"/>
    </location>
    <ligand>
        <name>NADPH</name>
        <dbReference type="ChEBI" id="CHEBI:57783"/>
    </ligand>
</feature>
<dbReference type="SUPFAM" id="SSF51735">
    <property type="entry name" value="NAD(P)-binding Rossmann-fold domains"/>
    <property type="match status" value="1"/>
</dbReference>
<dbReference type="Proteomes" id="UP000676194">
    <property type="component" value="Chromosome"/>
</dbReference>
<feature type="domain" description="1-deoxy-D-xylulose 5-phosphate reductoisomerase N-terminal" evidence="10">
    <location>
        <begin position="61"/>
        <end position="110"/>
    </location>
</feature>
<feature type="binding site" evidence="9">
    <location>
        <position position="190"/>
    </location>
    <ligand>
        <name>1-deoxy-D-xylulose 5-phosphate</name>
        <dbReference type="ChEBI" id="CHEBI:57792"/>
    </ligand>
</feature>
<dbReference type="EMBL" id="CP074694">
    <property type="protein sequence ID" value="QVL32814.1"/>
    <property type="molecule type" value="Genomic_DNA"/>
</dbReference>
<evidence type="ECO:0000256" key="4">
    <source>
        <dbReference type="ARBA" id="ARBA00022857"/>
    </source>
</evidence>
<dbReference type="Gene3D" id="3.40.50.720">
    <property type="entry name" value="NAD(P)-binding Rossmann-like Domain"/>
    <property type="match status" value="2"/>
</dbReference>
<evidence type="ECO:0000256" key="1">
    <source>
        <dbReference type="ARBA" id="ARBA00005094"/>
    </source>
</evidence>
<feature type="binding site" evidence="9">
    <location>
        <position position="154"/>
    </location>
    <ligand>
        <name>1-deoxy-D-xylulose 5-phosphate</name>
        <dbReference type="ChEBI" id="CHEBI:57792"/>
    </ligand>
</feature>
<comment type="cofactor">
    <cofactor evidence="9">
        <name>Mg(2+)</name>
        <dbReference type="ChEBI" id="CHEBI:18420"/>
    </cofactor>
    <cofactor evidence="9">
        <name>Mn(2+)</name>
        <dbReference type="ChEBI" id="CHEBI:29035"/>
    </cofactor>
</comment>
<dbReference type="PANTHER" id="PTHR30525:SF0">
    <property type="entry name" value="1-DEOXY-D-XYLULOSE 5-PHOSPHATE REDUCTOISOMERASE, CHLOROPLASTIC"/>
    <property type="match status" value="1"/>
</dbReference>
<dbReference type="GO" id="GO:0070402">
    <property type="term" value="F:NADPH binding"/>
    <property type="evidence" value="ECO:0007669"/>
    <property type="project" value="InterPro"/>
</dbReference>
<dbReference type="Gene3D" id="1.10.1740.10">
    <property type="match status" value="1"/>
</dbReference>
<dbReference type="Pfam" id="PF08436">
    <property type="entry name" value="DXP_redisom_C"/>
    <property type="match status" value="1"/>
</dbReference>
<evidence type="ECO:0000313" key="13">
    <source>
        <dbReference type="EMBL" id="QVL32814.1"/>
    </source>
</evidence>
<keyword evidence="3 9" id="KW-0479">Metal-binding</keyword>
<evidence type="ECO:0000259" key="10">
    <source>
        <dbReference type="Pfam" id="PF02670"/>
    </source>
</evidence>
<dbReference type="InterPro" id="IPR036169">
    <property type="entry name" value="DXPR_C_sf"/>
</dbReference>
<feature type="domain" description="DXP reductoisomerase C-terminal" evidence="12">
    <location>
        <begin position="239"/>
        <end position="355"/>
    </location>
</feature>
<feature type="binding site" evidence="9">
    <location>
        <position position="130"/>
    </location>
    <ligand>
        <name>1-deoxy-D-xylulose 5-phosphate</name>
        <dbReference type="ChEBI" id="CHEBI:57792"/>
    </ligand>
</feature>
<feature type="binding site" evidence="9">
    <location>
        <position position="102"/>
    </location>
    <ligand>
        <name>NADPH</name>
        <dbReference type="ChEBI" id="CHEBI:57783"/>
    </ligand>
</feature>
<feature type="binding site" evidence="9">
    <location>
        <position position="130"/>
    </location>
    <ligand>
        <name>Mn(2+)</name>
        <dbReference type="ChEBI" id="CHEBI:29035"/>
    </ligand>
</feature>